<accession>A0A392PP95</accession>
<keyword evidence="2" id="KW-1185">Reference proteome</keyword>
<dbReference type="AlphaFoldDB" id="A0A392PP95"/>
<protein>
    <submittedName>
        <fullName evidence="1">Uncharacterized protein</fullName>
    </submittedName>
</protein>
<feature type="non-terminal residue" evidence="1">
    <location>
        <position position="1"/>
    </location>
</feature>
<evidence type="ECO:0000313" key="1">
    <source>
        <dbReference type="EMBL" id="MCI13319.1"/>
    </source>
</evidence>
<organism evidence="1 2">
    <name type="scientific">Trifolium medium</name>
    <dbReference type="NCBI Taxonomy" id="97028"/>
    <lineage>
        <taxon>Eukaryota</taxon>
        <taxon>Viridiplantae</taxon>
        <taxon>Streptophyta</taxon>
        <taxon>Embryophyta</taxon>
        <taxon>Tracheophyta</taxon>
        <taxon>Spermatophyta</taxon>
        <taxon>Magnoliopsida</taxon>
        <taxon>eudicotyledons</taxon>
        <taxon>Gunneridae</taxon>
        <taxon>Pentapetalae</taxon>
        <taxon>rosids</taxon>
        <taxon>fabids</taxon>
        <taxon>Fabales</taxon>
        <taxon>Fabaceae</taxon>
        <taxon>Papilionoideae</taxon>
        <taxon>50 kb inversion clade</taxon>
        <taxon>NPAAA clade</taxon>
        <taxon>Hologalegina</taxon>
        <taxon>IRL clade</taxon>
        <taxon>Trifolieae</taxon>
        <taxon>Trifolium</taxon>
    </lineage>
</organism>
<name>A0A392PP95_9FABA</name>
<sequence>YHYSVTDLHLVADLHREPAAPDLQPQQESSISVLP</sequence>
<reference evidence="1 2" key="1">
    <citation type="journal article" date="2018" name="Front. Plant Sci.">
        <title>Red Clover (Trifolium pratense) and Zigzag Clover (T. medium) - A Picture of Genomic Similarities and Differences.</title>
        <authorList>
            <person name="Dluhosova J."/>
            <person name="Istvanek J."/>
            <person name="Nedelnik J."/>
            <person name="Repkova J."/>
        </authorList>
    </citation>
    <scope>NUCLEOTIDE SEQUENCE [LARGE SCALE GENOMIC DNA]</scope>
    <source>
        <strain evidence="2">cv. 10/8</strain>
        <tissue evidence="1">Leaf</tissue>
    </source>
</reference>
<dbReference type="Proteomes" id="UP000265520">
    <property type="component" value="Unassembled WGS sequence"/>
</dbReference>
<comment type="caution">
    <text evidence="1">The sequence shown here is derived from an EMBL/GenBank/DDBJ whole genome shotgun (WGS) entry which is preliminary data.</text>
</comment>
<dbReference type="EMBL" id="LXQA010087841">
    <property type="protein sequence ID" value="MCI13319.1"/>
    <property type="molecule type" value="Genomic_DNA"/>
</dbReference>
<proteinExistence type="predicted"/>
<evidence type="ECO:0000313" key="2">
    <source>
        <dbReference type="Proteomes" id="UP000265520"/>
    </source>
</evidence>